<accession>A0A1E5RE32</accession>
<evidence type="ECO:0000256" key="5">
    <source>
        <dbReference type="ARBA" id="ARBA00024196"/>
    </source>
</evidence>
<dbReference type="PROSITE" id="PS51450">
    <property type="entry name" value="LRR"/>
    <property type="match status" value="1"/>
</dbReference>
<dbReference type="InParanoid" id="A0A1E5RE32"/>
<dbReference type="GO" id="GO:0005686">
    <property type="term" value="C:U2 snRNP"/>
    <property type="evidence" value="ECO:0007669"/>
    <property type="project" value="TreeGrafter"/>
</dbReference>
<dbReference type="PANTHER" id="PTHR10552:SF6">
    <property type="entry name" value="U2 SMALL NUCLEAR RIBONUCLEOPROTEIN A"/>
    <property type="match status" value="1"/>
</dbReference>
<evidence type="ECO:0000256" key="3">
    <source>
        <dbReference type="ARBA" id="ARBA00022737"/>
    </source>
</evidence>
<keyword evidence="7" id="KW-0687">Ribonucleoprotein</keyword>
<dbReference type="InterPro" id="IPR001611">
    <property type="entry name" value="Leu-rich_rpt"/>
</dbReference>
<evidence type="ECO:0000313" key="8">
    <source>
        <dbReference type="Proteomes" id="UP000095728"/>
    </source>
</evidence>
<dbReference type="EMBL" id="LPNM01000007">
    <property type="protein sequence ID" value="OEJ85157.1"/>
    <property type="molecule type" value="Genomic_DNA"/>
</dbReference>
<proteinExistence type="inferred from homology"/>
<evidence type="ECO:0000256" key="1">
    <source>
        <dbReference type="ARBA" id="ARBA00004123"/>
    </source>
</evidence>
<dbReference type="STRING" id="56408.A0A1E5RE32"/>
<comment type="caution">
    <text evidence="7">The sequence shown here is derived from an EMBL/GenBank/DDBJ whole genome shotgun (WGS) entry which is preliminary data.</text>
</comment>
<dbReference type="Pfam" id="PF14580">
    <property type="entry name" value="LRR_9"/>
    <property type="match status" value="1"/>
</dbReference>
<protein>
    <recommendedName>
        <fullName evidence="6">U2 small nuclear ribonucleoprotein A'</fullName>
    </recommendedName>
</protein>
<dbReference type="InterPro" id="IPR044640">
    <property type="entry name" value="RU2A"/>
</dbReference>
<evidence type="ECO:0000256" key="6">
    <source>
        <dbReference type="ARBA" id="ARBA00024238"/>
    </source>
</evidence>
<dbReference type="OrthoDB" id="433501at2759"/>
<dbReference type="GO" id="GO:0000398">
    <property type="term" value="P:mRNA splicing, via spliceosome"/>
    <property type="evidence" value="ECO:0007669"/>
    <property type="project" value="InterPro"/>
</dbReference>
<sequence>MKITPSTIIDAPLYFTGLKSHKNTEKCIVLRDLELENDNITLTSNLKLISAGTSVIDMTNNSFHEVPDFSDNSDCETLLLSRNLISYVDCAALPKNLQNLQLAHNQIKSLNQFRNWKSSAPTNMTNLSLQGNDICFMADYRLYIIAAFPRLKILDFHKISDFERQKAKQLDLSVFEKTFNYENTAVTSTDKSLNLMKSVVSKLDEATKEELQKQLASATTLEEMDRLEKLLSGGV</sequence>
<gene>
    <name evidence="7" type="ORF">AWRI3579_g1885</name>
</gene>
<organism evidence="7 8">
    <name type="scientific">Hanseniaspora osmophila</name>
    <dbReference type="NCBI Taxonomy" id="56408"/>
    <lineage>
        <taxon>Eukaryota</taxon>
        <taxon>Fungi</taxon>
        <taxon>Dikarya</taxon>
        <taxon>Ascomycota</taxon>
        <taxon>Saccharomycotina</taxon>
        <taxon>Saccharomycetes</taxon>
        <taxon>Saccharomycodales</taxon>
        <taxon>Saccharomycodaceae</taxon>
        <taxon>Hanseniaspora</taxon>
    </lineage>
</organism>
<name>A0A1E5RE32_9ASCO</name>
<dbReference type="AlphaFoldDB" id="A0A1E5RE32"/>
<keyword evidence="4" id="KW-0539">Nucleus</keyword>
<dbReference type="PANTHER" id="PTHR10552">
    <property type="entry name" value="U2 SMALL NUCLEAR RIBONUCLEOPROTEIN A"/>
    <property type="match status" value="1"/>
</dbReference>
<dbReference type="Proteomes" id="UP000095728">
    <property type="component" value="Unassembled WGS sequence"/>
</dbReference>
<dbReference type="Gene3D" id="3.80.10.10">
    <property type="entry name" value="Ribonuclease Inhibitor"/>
    <property type="match status" value="1"/>
</dbReference>
<evidence type="ECO:0000313" key="7">
    <source>
        <dbReference type="EMBL" id="OEJ85157.1"/>
    </source>
</evidence>
<comment type="subcellular location">
    <subcellularLocation>
        <location evidence="1">Nucleus</location>
    </subcellularLocation>
</comment>
<dbReference type="InterPro" id="IPR032675">
    <property type="entry name" value="LRR_dom_sf"/>
</dbReference>
<keyword evidence="8" id="KW-1185">Reference proteome</keyword>
<keyword evidence="2" id="KW-0433">Leucine-rich repeat</keyword>
<dbReference type="FunCoup" id="A0A1E5RE32">
    <property type="interactions" value="1294"/>
</dbReference>
<dbReference type="GO" id="GO:0030620">
    <property type="term" value="F:U2 snRNA binding"/>
    <property type="evidence" value="ECO:0007669"/>
    <property type="project" value="InterPro"/>
</dbReference>
<keyword evidence="3" id="KW-0677">Repeat</keyword>
<reference evidence="8" key="1">
    <citation type="journal article" date="2016" name="Genome Announc.">
        <title>Genome sequences of three species of Hanseniaspora isolated from spontaneous wine fermentations.</title>
        <authorList>
            <person name="Sternes P.R."/>
            <person name="Lee D."/>
            <person name="Kutyna D.R."/>
            <person name="Borneman A.R."/>
        </authorList>
    </citation>
    <scope>NUCLEOTIDE SEQUENCE [LARGE SCALE GENOMIC DNA]</scope>
    <source>
        <strain evidence="8">AWRI3579</strain>
    </source>
</reference>
<evidence type="ECO:0000256" key="2">
    <source>
        <dbReference type="ARBA" id="ARBA00022614"/>
    </source>
</evidence>
<evidence type="ECO:0000256" key="4">
    <source>
        <dbReference type="ARBA" id="ARBA00023242"/>
    </source>
</evidence>
<dbReference type="SUPFAM" id="SSF52058">
    <property type="entry name" value="L domain-like"/>
    <property type="match status" value="1"/>
</dbReference>
<comment type="similarity">
    <text evidence="5">Belongs to the U2 small nuclear ribonucleoprotein A family.</text>
</comment>